<feature type="region of interest" description="Disordered" evidence="1">
    <location>
        <begin position="67"/>
        <end position="112"/>
    </location>
</feature>
<gene>
    <name evidence="2" type="ORF">QBL01_07010</name>
</gene>
<dbReference type="AlphaFoldDB" id="A0AAJ6AH84"/>
<accession>A0AAJ6AH84</accession>
<evidence type="ECO:0000313" key="2">
    <source>
        <dbReference type="EMBL" id="WGE09009.1"/>
    </source>
</evidence>
<dbReference type="EMBL" id="CP121769">
    <property type="protein sequence ID" value="WGE09009.1"/>
    <property type="molecule type" value="Genomic_DNA"/>
</dbReference>
<dbReference type="Proteomes" id="UP001222296">
    <property type="component" value="Chromosome"/>
</dbReference>
<organism evidence="2 3">
    <name type="scientific">Glaesserella parasuis</name>
    <name type="common">Haemophilus parasuis</name>
    <dbReference type="NCBI Taxonomy" id="738"/>
    <lineage>
        <taxon>Bacteria</taxon>
        <taxon>Pseudomonadati</taxon>
        <taxon>Pseudomonadota</taxon>
        <taxon>Gammaproteobacteria</taxon>
        <taxon>Pasteurellales</taxon>
        <taxon>Pasteurellaceae</taxon>
        <taxon>Glaesserella</taxon>
    </lineage>
</organism>
<protein>
    <submittedName>
        <fullName evidence="2">Uncharacterized protein</fullName>
    </submittedName>
</protein>
<sequence>MIKVTRSQAQRIDRLCSVVAMDDKWITVKPNGNEGKGSHVKIDGEGRVVAGMGGKFNGVKINEVRKDFKGPRTPDKKIIQQNKKAEEEQRLKREAETLQPSSEDKPKKEKSALQQYRDRVSNLINNPEYNFSGVKKEDIDSFYKSLKSTFKNDNFSARQLNDIAHYAFERESFDVRNYGFWQNADDFVKAGLLKTTPVVINGNIN</sequence>
<proteinExistence type="predicted"/>
<evidence type="ECO:0000256" key="1">
    <source>
        <dbReference type="SAM" id="MobiDB-lite"/>
    </source>
</evidence>
<dbReference type="RefSeq" id="WP_279378304.1">
    <property type="nucleotide sequence ID" value="NZ_CP121769.1"/>
</dbReference>
<evidence type="ECO:0000313" key="3">
    <source>
        <dbReference type="Proteomes" id="UP001222296"/>
    </source>
</evidence>
<reference evidence="2" key="1">
    <citation type="submission" date="2023-04" db="EMBL/GenBank/DDBJ databases">
        <title>Molecular characterization of the Integrative and Conjugative elements harboring multidrug-resistance gene from Glaesserella (Haemophilus) parasuis.</title>
        <authorList>
            <person name="Che Y."/>
            <person name="Zhou L."/>
        </authorList>
    </citation>
    <scope>NUCLEOTIDE SEQUENCE</scope>
    <source>
        <strain evidence="2">Z44</strain>
    </source>
</reference>
<name>A0AAJ6AH84_GLAPU</name>